<dbReference type="Proteomes" id="UP000004162">
    <property type="component" value="Unassembled WGS sequence"/>
</dbReference>
<feature type="transmembrane region" description="Helical" evidence="6">
    <location>
        <begin position="195"/>
        <end position="215"/>
    </location>
</feature>
<dbReference type="RefSeq" id="WP_006366440.1">
    <property type="nucleotide sequence ID" value="NZ_AASE01000010.1"/>
</dbReference>
<dbReference type="GO" id="GO:0005886">
    <property type="term" value="C:plasma membrane"/>
    <property type="evidence" value="ECO:0007669"/>
    <property type="project" value="TreeGrafter"/>
</dbReference>
<evidence type="ECO:0000256" key="2">
    <source>
        <dbReference type="ARBA" id="ARBA00022448"/>
    </source>
</evidence>
<name>Q0YRI2_9CHLB</name>
<evidence type="ECO:0000256" key="5">
    <source>
        <dbReference type="ARBA" id="ARBA00023136"/>
    </source>
</evidence>
<dbReference type="EMBL" id="AASE01000010">
    <property type="protein sequence ID" value="EAT58912.1"/>
    <property type="molecule type" value="Genomic_DNA"/>
</dbReference>
<evidence type="ECO:0000256" key="6">
    <source>
        <dbReference type="SAM" id="Phobius"/>
    </source>
</evidence>
<comment type="caution">
    <text evidence="8">The sequence shown here is derived from an EMBL/GenBank/DDBJ whole genome shotgun (WGS) entry which is preliminary data.</text>
</comment>
<feature type="transmembrane region" description="Helical" evidence="6">
    <location>
        <begin position="141"/>
        <end position="162"/>
    </location>
</feature>
<protein>
    <recommendedName>
        <fullName evidence="7">Citrate transporter-like domain-containing protein</fullName>
    </recommendedName>
</protein>
<feature type="transmembrane region" description="Helical" evidence="6">
    <location>
        <begin position="221"/>
        <end position="244"/>
    </location>
</feature>
<keyword evidence="2" id="KW-0813">Transport</keyword>
<feature type="transmembrane region" description="Helical" evidence="6">
    <location>
        <begin position="12"/>
        <end position="32"/>
    </location>
</feature>
<comment type="subcellular location">
    <subcellularLocation>
        <location evidence="1">Membrane</location>
        <topology evidence="1">Multi-pass membrane protein</topology>
    </subcellularLocation>
</comment>
<feature type="transmembrane region" description="Helical" evidence="6">
    <location>
        <begin position="428"/>
        <end position="450"/>
    </location>
</feature>
<feature type="transmembrane region" description="Helical" evidence="6">
    <location>
        <begin position="337"/>
        <end position="356"/>
    </location>
</feature>
<dbReference type="PANTHER" id="PTHR10283:SF82">
    <property type="entry name" value="SOLUTE CARRIER FAMILY 13 MEMBER 2"/>
    <property type="match status" value="1"/>
</dbReference>
<dbReference type="Pfam" id="PF03600">
    <property type="entry name" value="CitMHS"/>
    <property type="match status" value="1"/>
</dbReference>
<evidence type="ECO:0000313" key="8">
    <source>
        <dbReference type="EMBL" id="EAT58912.1"/>
    </source>
</evidence>
<dbReference type="GO" id="GO:0022857">
    <property type="term" value="F:transmembrane transporter activity"/>
    <property type="evidence" value="ECO:0007669"/>
    <property type="project" value="TreeGrafter"/>
</dbReference>
<keyword evidence="4 6" id="KW-1133">Transmembrane helix</keyword>
<feature type="transmembrane region" description="Helical" evidence="6">
    <location>
        <begin position="52"/>
        <end position="80"/>
    </location>
</feature>
<evidence type="ECO:0000313" key="9">
    <source>
        <dbReference type="Proteomes" id="UP000004162"/>
    </source>
</evidence>
<accession>Q0YRI2</accession>
<dbReference type="PANTHER" id="PTHR10283">
    <property type="entry name" value="SOLUTE CARRIER FAMILY 13 MEMBER"/>
    <property type="match status" value="1"/>
</dbReference>
<feature type="transmembrane region" description="Helical" evidence="6">
    <location>
        <begin position="256"/>
        <end position="278"/>
    </location>
</feature>
<reference evidence="8 9" key="1">
    <citation type="submission" date="2006-07" db="EMBL/GenBank/DDBJ databases">
        <title>Annotation of the draft genome assembly of Chlorobium ferroxidans DSM 13031.</title>
        <authorList>
            <consortium name="US DOE Joint Genome Institute (JGI-ORNL)"/>
            <person name="Larimer F."/>
            <person name="Land M."/>
            <person name="Hauser L."/>
        </authorList>
    </citation>
    <scope>NUCLEOTIDE SEQUENCE [LARGE SCALE GENOMIC DNA]</scope>
    <source>
        <strain evidence="8 9">DSM 13031</strain>
    </source>
</reference>
<keyword evidence="9" id="KW-1185">Reference proteome</keyword>
<organism evidence="8 9">
    <name type="scientific">Chlorobium ferrooxidans DSM 13031</name>
    <dbReference type="NCBI Taxonomy" id="377431"/>
    <lineage>
        <taxon>Bacteria</taxon>
        <taxon>Pseudomonadati</taxon>
        <taxon>Chlorobiota</taxon>
        <taxon>Chlorobiia</taxon>
        <taxon>Chlorobiales</taxon>
        <taxon>Chlorobiaceae</taxon>
        <taxon>Chlorobium/Pelodictyon group</taxon>
        <taxon>Chlorobium</taxon>
    </lineage>
</organism>
<feature type="domain" description="Citrate transporter-like" evidence="7">
    <location>
        <begin position="18"/>
        <end position="263"/>
    </location>
</feature>
<dbReference type="InterPro" id="IPR004680">
    <property type="entry name" value="Cit_transptr-like_dom"/>
</dbReference>
<evidence type="ECO:0000259" key="7">
    <source>
        <dbReference type="Pfam" id="PF03600"/>
    </source>
</evidence>
<keyword evidence="5 6" id="KW-0472">Membrane</keyword>
<sequence length="497" mass="54648">MYYHAGKKRKPMELLQNTVILLTGFLLSEMLVSTGTHQRVIDYLLGRSGNNLNALLTAVLLLSYTLSIFISHTIVVISMIPVINRIVSIAQDEDERKSAASLLYLAVTYGTNTGGMASLTGSPQNLLAIALAELYKIENRTLITFVSWLGVGLPATLMLLFLGRSTILFTAKTLHTPSLFSSGRKVPCALPHKPLRLLTSNLILVSTLSGLQFFFKPEPVFLSLNLIDLCFVTYGALFLLVAFILPKKNGQTGVMLMNLIFFLLHLAGSPLIFFSRLFRELESHIGLSLKNIYRNLELIFTFLFNSVWNRCFQEPITNLELPNTRAKLSINLILKDLPYVGITLVALTGMALYLLVTVWNVQTAMTLEDYHLTTIKSTLLYAVEMFGNRYIRLISVVLLIIFASELLSNSALILLLAPLSTDLGAQTALPPIMMLLTITIAASSASMTPLASMANTIAFGSIKKVSLRITLLPGFIMNILAAIVVAAVFSLLSALIL</sequence>
<feature type="transmembrane region" description="Helical" evidence="6">
    <location>
        <begin position="393"/>
        <end position="416"/>
    </location>
</feature>
<dbReference type="AlphaFoldDB" id="Q0YRI2"/>
<evidence type="ECO:0000256" key="4">
    <source>
        <dbReference type="ARBA" id="ARBA00022989"/>
    </source>
</evidence>
<gene>
    <name evidence="8" type="ORF">CferDRAFT_0853</name>
</gene>
<keyword evidence="3 6" id="KW-0812">Transmembrane</keyword>
<proteinExistence type="predicted"/>
<feature type="transmembrane region" description="Helical" evidence="6">
    <location>
        <begin position="101"/>
        <end position="121"/>
    </location>
</feature>
<evidence type="ECO:0000256" key="3">
    <source>
        <dbReference type="ARBA" id="ARBA00022692"/>
    </source>
</evidence>
<feature type="transmembrane region" description="Helical" evidence="6">
    <location>
        <begin position="471"/>
        <end position="496"/>
    </location>
</feature>
<reference evidence="8 9" key="2">
    <citation type="submission" date="2006-07" db="EMBL/GenBank/DDBJ databases">
        <title>Sequencing of the draft genome and assembly of Chlorobium ferroxidans DSM 13031.</title>
        <authorList>
            <consortium name="US DOE Joint Genome Institute (JGI-PGF)"/>
            <person name="Copeland A."/>
            <person name="Lucas S."/>
            <person name="Lapidus A."/>
            <person name="Barry K."/>
            <person name="Glavina del Rio T."/>
            <person name="Dalin E."/>
            <person name="Tice H."/>
            <person name="Bruce D."/>
            <person name="Pitluck S."/>
            <person name="Richardson P."/>
        </authorList>
    </citation>
    <scope>NUCLEOTIDE SEQUENCE [LARGE SCALE GENOMIC DNA]</scope>
    <source>
        <strain evidence="8 9">DSM 13031</strain>
    </source>
</reference>
<evidence type="ECO:0000256" key="1">
    <source>
        <dbReference type="ARBA" id="ARBA00004141"/>
    </source>
</evidence>